<dbReference type="AlphaFoldDB" id="A0A8S2STN7"/>
<keyword evidence="1" id="KW-0812">Transmembrane</keyword>
<feature type="transmembrane region" description="Helical" evidence="1">
    <location>
        <begin position="31"/>
        <end position="52"/>
    </location>
</feature>
<accession>A0A8S2STN7</accession>
<organism evidence="2 3">
    <name type="scientific">Rotaria magnacalcarata</name>
    <dbReference type="NCBI Taxonomy" id="392030"/>
    <lineage>
        <taxon>Eukaryota</taxon>
        <taxon>Metazoa</taxon>
        <taxon>Spiralia</taxon>
        <taxon>Gnathifera</taxon>
        <taxon>Rotifera</taxon>
        <taxon>Eurotatoria</taxon>
        <taxon>Bdelloidea</taxon>
        <taxon>Philodinida</taxon>
        <taxon>Philodinidae</taxon>
        <taxon>Rotaria</taxon>
    </lineage>
</organism>
<keyword evidence="1" id="KW-0472">Membrane</keyword>
<keyword evidence="1" id="KW-1133">Transmembrane helix</keyword>
<evidence type="ECO:0000313" key="2">
    <source>
        <dbReference type="EMBL" id="CAF4246691.1"/>
    </source>
</evidence>
<reference evidence="2" key="1">
    <citation type="submission" date="2021-02" db="EMBL/GenBank/DDBJ databases">
        <authorList>
            <person name="Nowell W R."/>
        </authorList>
    </citation>
    <scope>NUCLEOTIDE SEQUENCE</scope>
</reference>
<comment type="caution">
    <text evidence="2">The sequence shown here is derived from an EMBL/GenBank/DDBJ whole genome shotgun (WGS) entry which is preliminary data.</text>
</comment>
<evidence type="ECO:0000256" key="1">
    <source>
        <dbReference type="SAM" id="Phobius"/>
    </source>
</evidence>
<protein>
    <submittedName>
        <fullName evidence="2">Uncharacterized protein</fullName>
    </submittedName>
</protein>
<proteinExistence type="predicted"/>
<dbReference type="Proteomes" id="UP000676336">
    <property type="component" value="Unassembled WGS sequence"/>
</dbReference>
<name>A0A8S2STN7_9BILA</name>
<feature type="non-terminal residue" evidence="2">
    <location>
        <position position="87"/>
    </location>
</feature>
<gene>
    <name evidence="2" type="ORF">SMN809_LOCUS23813</name>
</gene>
<dbReference type="EMBL" id="CAJOBI010026270">
    <property type="protein sequence ID" value="CAF4246691.1"/>
    <property type="molecule type" value="Genomic_DNA"/>
</dbReference>
<sequence>MLIIYLLINHGLVIYAICYRTIKVKSNVPIVFARICGMLLNFNCTFNIVLMLKQAILIIRSNKFLRKGIPVDDHIDFHKVVGRIIVV</sequence>
<evidence type="ECO:0000313" key="3">
    <source>
        <dbReference type="Proteomes" id="UP000676336"/>
    </source>
</evidence>